<evidence type="ECO:0000256" key="2">
    <source>
        <dbReference type="ARBA" id="ARBA00007118"/>
    </source>
</evidence>
<evidence type="ECO:0000256" key="1">
    <source>
        <dbReference type="ARBA" id="ARBA00001917"/>
    </source>
</evidence>
<protein>
    <submittedName>
        <fullName evidence="8">NAD(P)H-dependent oxidoreductase</fullName>
    </submittedName>
</protein>
<proteinExistence type="inferred from homology"/>
<dbReference type="Pfam" id="PF00881">
    <property type="entry name" value="Nitroreductase"/>
    <property type="match status" value="1"/>
</dbReference>
<reference evidence="8 9" key="1">
    <citation type="submission" date="2016-11" db="EMBL/GenBank/DDBJ databases">
        <title>Trade-off between light-utilization and light-protection in marine flavobacteria.</title>
        <authorList>
            <person name="Kumagai Y."/>
        </authorList>
    </citation>
    <scope>NUCLEOTIDE SEQUENCE [LARGE SCALE GENOMIC DNA]</scope>
    <source>
        <strain evidence="8 9">NBRC 107741</strain>
    </source>
</reference>
<dbReference type="PANTHER" id="PTHR43673">
    <property type="entry name" value="NAD(P)H NITROREDUCTASE YDGI-RELATED"/>
    <property type="match status" value="1"/>
</dbReference>
<dbReference type="Proteomes" id="UP000239800">
    <property type="component" value="Unassembled WGS sequence"/>
</dbReference>
<dbReference type="InterPro" id="IPR029479">
    <property type="entry name" value="Nitroreductase"/>
</dbReference>
<evidence type="ECO:0000313" key="8">
    <source>
        <dbReference type="EMBL" id="PQB04863.1"/>
    </source>
</evidence>
<dbReference type="EMBL" id="MQUB01000001">
    <property type="protein sequence ID" value="PQB04863.1"/>
    <property type="molecule type" value="Genomic_DNA"/>
</dbReference>
<evidence type="ECO:0000259" key="7">
    <source>
        <dbReference type="Pfam" id="PF00881"/>
    </source>
</evidence>
<evidence type="ECO:0000256" key="4">
    <source>
        <dbReference type="ARBA" id="ARBA00022643"/>
    </source>
</evidence>
<accession>A0A2S7KQL7</accession>
<comment type="similarity">
    <text evidence="2">Belongs to the nitroreductase family.</text>
</comment>
<dbReference type="InterPro" id="IPR000415">
    <property type="entry name" value="Nitroreductase-like"/>
</dbReference>
<keyword evidence="9" id="KW-1185">Reference proteome</keyword>
<sequence length="210" mass="23624">MSNYLDSLNWRYATKKFDPSKSLSDEDLDYIKEAMRLSASSYGLQPYEVLIIQDPEIRAKLKPASWNQTQITDAAYVVVIANQSTFGDELVDDYIDNLVETRGVSKEDVQGYADFMKNTLGGFPEEIKAQWTAKQSYIVLANLLSAAAERRVDACPMEGFDPAQYNEILGLGERNLNAAVVATIGYRSDEDATQHYPKVRKSNDILFKTI</sequence>
<keyword evidence="6" id="KW-0560">Oxidoreductase</keyword>
<keyword evidence="4" id="KW-0288">FMN</keyword>
<dbReference type="Gene3D" id="3.40.109.10">
    <property type="entry name" value="NADH Oxidase"/>
    <property type="match status" value="1"/>
</dbReference>
<dbReference type="CDD" id="cd02149">
    <property type="entry name" value="NfsB-like"/>
    <property type="match status" value="1"/>
</dbReference>
<dbReference type="AlphaFoldDB" id="A0A2S7KQL7"/>
<feature type="domain" description="Nitroreductase" evidence="7">
    <location>
        <begin position="9"/>
        <end position="177"/>
    </location>
</feature>
<dbReference type="PANTHER" id="PTHR43673:SF2">
    <property type="entry name" value="NITROREDUCTASE"/>
    <property type="match status" value="1"/>
</dbReference>
<dbReference type="OrthoDB" id="9809288at2"/>
<gene>
    <name evidence="8" type="ORF">BST85_08145</name>
</gene>
<evidence type="ECO:0000256" key="5">
    <source>
        <dbReference type="ARBA" id="ARBA00022857"/>
    </source>
</evidence>
<dbReference type="SUPFAM" id="SSF55469">
    <property type="entry name" value="FMN-dependent nitroreductase-like"/>
    <property type="match status" value="1"/>
</dbReference>
<comment type="caution">
    <text evidence="8">The sequence shown here is derived from an EMBL/GenBank/DDBJ whole genome shotgun (WGS) entry which is preliminary data.</text>
</comment>
<dbReference type="InterPro" id="IPR033878">
    <property type="entry name" value="NfsB-like"/>
</dbReference>
<name>A0A2S7KQL7_9FLAO</name>
<evidence type="ECO:0000256" key="6">
    <source>
        <dbReference type="ARBA" id="ARBA00023002"/>
    </source>
</evidence>
<keyword evidence="5" id="KW-0521">NADP</keyword>
<dbReference type="GO" id="GO:0016491">
    <property type="term" value="F:oxidoreductase activity"/>
    <property type="evidence" value="ECO:0007669"/>
    <property type="project" value="UniProtKB-KW"/>
</dbReference>
<evidence type="ECO:0000256" key="3">
    <source>
        <dbReference type="ARBA" id="ARBA00022630"/>
    </source>
</evidence>
<evidence type="ECO:0000313" key="9">
    <source>
        <dbReference type="Proteomes" id="UP000239800"/>
    </source>
</evidence>
<comment type="cofactor">
    <cofactor evidence="1">
        <name>FMN</name>
        <dbReference type="ChEBI" id="CHEBI:58210"/>
    </cofactor>
</comment>
<keyword evidence="3" id="KW-0285">Flavoprotein</keyword>
<organism evidence="8 9">
    <name type="scientific">Aureitalea marina</name>
    <dbReference type="NCBI Taxonomy" id="930804"/>
    <lineage>
        <taxon>Bacteria</taxon>
        <taxon>Pseudomonadati</taxon>
        <taxon>Bacteroidota</taxon>
        <taxon>Flavobacteriia</taxon>
        <taxon>Flavobacteriales</taxon>
        <taxon>Flavobacteriaceae</taxon>
        <taxon>Aureitalea</taxon>
    </lineage>
</organism>
<dbReference type="RefSeq" id="WP_104812795.1">
    <property type="nucleotide sequence ID" value="NZ_MQUB01000001.1"/>
</dbReference>